<dbReference type="AlphaFoldDB" id="A0A4P2VHC0"/>
<proteinExistence type="predicted"/>
<dbReference type="InterPro" id="IPR005835">
    <property type="entry name" value="NTP_transferase_dom"/>
</dbReference>
<dbReference type="Gene3D" id="3.90.550.10">
    <property type="entry name" value="Spore Coat Polysaccharide Biosynthesis Protein SpsA, Chain A"/>
    <property type="match status" value="1"/>
</dbReference>
<dbReference type="Proteomes" id="UP000291236">
    <property type="component" value="Chromosome"/>
</dbReference>
<feature type="domain" description="Nucleotidyl transferase" evidence="1">
    <location>
        <begin position="12"/>
        <end position="150"/>
    </location>
</feature>
<dbReference type="InterPro" id="IPR050486">
    <property type="entry name" value="Mannose-1P_guanyltransferase"/>
</dbReference>
<dbReference type="RefSeq" id="WP_172603687.1">
    <property type="nucleotide sequence ID" value="NZ_AP019368.1"/>
</dbReference>
<keyword evidence="3" id="KW-1185">Reference proteome</keyword>
<gene>
    <name evidence="2" type="ORF">JCM31447_00750</name>
</gene>
<organism evidence="2 3">
    <name type="scientific">Fluviispira sanaruensis</name>
    <dbReference type="NCBI Taxonomy" id="2493639"/>
    <lineage>
        <taxon>Bacteria</taxon>
        <taxon>Pseudomonadati</taxon>
        <taxon>Bdellovibrionota</taxon>
        <taxon>Oligoflexia</taxon>
        <taxon>Silvanigrellales</taxon>
        <taxon>Silvanigrellaceae</taxon>
        <taxon>Fluviispira</taxon>
    </lineage>
</organism>
<dbReference type="KEGG" id="sbf:JCM31447_00750"/>
<reference evidence="2 3" key="1">
    <citation type="submission" date="2018-12" db="EMBL/GenBank/DDBJ databases">
        <title>Rubrispira sanarue gen. nov., sp., nov., a member of the order Silvanigrellales, isolated from a brackish lake in Hamamatsu Japan.</title>
        <authorList>
            <person name="Maejima Y."/>
            <person name="Iino T."/>
            <person name="Muraguchi Y."/>
            <person name="Fukuda K."/>
            <person name="Nojiri H."/>
            <person name="Ohkuma M."/>
            <person name="Moriuchi R."/>
            <person name="Dohra H."/>
            <person name="Kimbara K."/>
            <person name="Shintani M."/>
        </authorList>
    </citation>
    <scope>NUCLEOTIDE SEQUENCE [LARGE SCALE GENOMIC DNA]</scope>
    <source>
        <strain evidence="2 3">RF1110005</strain>
    </source>
</reference>
<protein>
    <recommendedName>
        <fullName evidence="1">Nucleotidyl transferase domain-containing protein</fullName>
    </recommendedName>
</protein>
<dbReference type="EMBL" id="AP019368">
    <property type="protein sequence ID" value="BBH51658.1"/>
    <property type="molecule type" value="Genomic_DNA"/>
</dbReference>
<dbReference type="InterPro" id="IPR029044">
    <property type="entry name" value="Nucleotide-diphossugar_trans"/>
</dbReference>
<sequence length="340" mass="39591">MLEKIDTSKYIPVVLCAGFGSRLKPLTQYLPKVICPILDTPVAFLSIEIFLQAGFEKVHCNTHYLAYETQKELTSTAIKKGYDPARIIFWHEENILETGGGISRIFHSLINEDPANSNKDLIVVSGDIAAQFPLENMLFKWEIKSSEELALMCTKELNYFRKDATWVSKDLKYVLGFGENFQSNEEKTPRIFTTHQIISHKILINSPIEKKSSIDLFFRKILHNNYKIAHMEFPKNNYWFDIGTPKQYFECIKYFNSKNNSEDNKLIINYSENIPNNLKGLIEKFAKENPNYTFYEELLNQKIIICFRDINIVDRSMFIPLNLVENSETDNSFIIYITKK</sequence>
<dbReference type="SUPFAM" id="SSF53448">
    <property type="entry name" value="Nucleotide-diphospho-sugar transferases"/>
    <property type="match status" value="1"/>
</dbReference>
<accession>A0A4P2VHC0</accession>
<evidence type="ECO:0000313" key="3">
    <source>
        <dbReference type="Proteomes" id="UP000291236"/>
    </source>
</evidence>
<evidence type="ECO:0000313" key="2">
    <source>
        <dbReference type="EMBL" id="BBH51658.1"/>
    </source>
</evidence>
<evidence type="ECO:0000259" key="1">
    <source>
        <dbReference type="Pfam" id="PF00483"/>
    </source>
</evidence>
<dbReference type="Pfam" id="PF00483">
    <property type="entry name" value="NTP_transferase"/>
    <property type="match status" value="1"/>
</dbReference>
<name>A0A4P2VHC0_FLUSA</name>
<dbReference type="PANTHER" id="PTHR22572">
    <property type="entry name" value="SUGAR-1-PHOSPHATE GUANYL TRANSFERASE"/>
    <property type="match status" value="1"/>
</dbReference>